<organism evidence="1 2">
    <name type="scientific">Aurantimonas aggregata</name>
    <dbReference type="NCBI Taxonomy" id="2047720"/>
    <lineage>
        <taxon>Bacteria</taxon>
        <taxon>Pseudomonadati</taxon>
        <taxon>Pseudomonadota</taxon>
        <taxon>Alphaproteobacteria</taxon>
        <taxon>Hyphomicrobiales</taxon>
        <taxon>Aurantimonadaceae</taxon>
        <taxon>Aurantimonas</taxon>
    </lineage>
</organism>
<dbReference type="SUPFAM" id="SSF89550">
    <property type="entry name" value="PHP domain-like"/>
    <property type="match status" value="1"/>
</dbReference>
<gene>
    <name evidence="1" type="ORF">GTW51_17340</name>
</gene>
<dbReference type="AlphaFoldDB" id="A0A6L9MLQ7"/>
<protein>
    <submittedName>
        <fullName evidence="1">Phosphotransferase</fullName>
    </submittedName>
</protein>
<dbReference type="NCBIfam" id="NF038032">
    <property type="entry name" value="CehA_McbA_metalo"/>
    <property type="match status" value="1"/>
</dbReference>
<accession>A0A6L9MLQ7</accession>
<dbReference type="PANTHER" id="PTHR42924:SF3">
    <property type="entry name" value="POLYMERASE_HISTIDINOL PHOSPHATASE N-TERMINAL DOMAIN-CONTAINING PROTEIN"/>
    <property type="match status" value="1"/>
</dbReference>
<reference evidence="1 2" key="1">
    <citation type="submission" date="2020-01" db="EMBL/GenBank/DDBJ databases">
        <title>Genomes of bacteria type strains.</title>
        <authorList>
            <person name="Chen J."/>
            <person name="Zhu S."/>
            <person name="Chen J."/>
        </authorList>
    </citation>
    <scope>NUCLEOTIDE SEQUENCE [LARGE SCALE GENOMIC DNA]</scope>
    <source>
        <strain evidence="1 2">KCTC 52919</strain>
    </source>
</reference>
<comment type="caution">
    <text evidence="1">The sequence shown here is derived from an EMBL/GenBank/DDBJ whole genome shotgun (WGS) entry which is preliminary data.</text>
</comment>
<dbReference type="RefSeq" id="WP_163045305.1">
    <property type="nucleotide sequence ID" value="NZ_JAAAMJ010000016.1"/>
</dbReference>
<evidence type="ECO:0000313" key="1">
    <source>
        <dbReference type="EMBL" id="NDV88468.1"/>
    </source>
</evidence>
<dbReference type="InterPro" id="IPR016195">
    <property type="entry name" value="Pol/histidinol_Pase-like"/>
</dbReference>
<evidence type="ECO:0000313" key="2">
    <source>
        <dbReference type="Proteomes" id="UP000476332"/>
    </source>
</evidence>
<dbReference type="GO" id="GO:0035312">
    <property type="term" value="F:5'-3' DNA exonuclease activity"/>
    <property type="evidence" value="ECO:0007669"/>
    <property type="project" value="TreeGrafter"/>
</dbReference>
<dbReference type="InterPro" id="IPR052018">
    <property type="entry name" value="PHP_domain"/>
</dbReference>
<dbReference type="EMBL" id="JAAAMJ010000016">
    <property type="protein sequence ID" value="NDV88468.1"/>
    <property type="molecule type" value="Genomic_DNA"/>
</dbReference>
<dbReference type="Gene3D" id="3.20.20.140">
    <property type="entry name" value="Metal-dependent hydrolases"/>
    <property type="match status" value="1"/>
</dbReference>
<name>A0A6L9MLQ7_9HYPH</name>
<keyword evidence="2" id="KW-1185">Reference proteome</keyword>
<keyword evidence="1" id="KW-0808">Transferase</keyword>
<dbReference type="PANTHER" id="PTHR42924">
    <property type="entry name" value="EXONUCLEASE"/>
    <property type="match status" value="1"/>
</dbReference>
<dbReference type="Proteomes" id="UP000476332">
    <property type="component" value="Unassembled WGS sequence"/>
</dbReference>
<sequence length="299" mass="32179">MTGLSAFTAAGRFHRGNIHTHSDRSDGALSPQSVCRHYEEAGYDFLCLSDHFLERFGFPVTDTTAFRSNRLTTIFGAEIHAPENSHGEIWHLLACGLPLDFAPLEPDEDAVALAARAVAAGAFLGIAHPQWSSLTIEDGRQMAGIAHAVEIWNTGCDVECARGDGTMLLDALLNEGHRLTGYAADDAHFKLADYNGGWMMVKAEANEPEALLAAMKAGAYYSTQGPAILDIVVEADQIEITSSPAVTVSLVGRGSRAECATGRQLTRATLPLSRFAGDWCRVVVTDAAGHRAWSNPIWL</sequence>
<dbReference type="GO" id="GO:0016740">
    <property type="term" value="F:transferase activity"/>
    <property type="evidence" value="ECO:0007669"/>
    <property type="project" value="UniProtKB-KW"/>
</dbReference>
<dbReference type="GO" id="GO:0004534">
    <property type="term" value="F:5'-3' RNA exonuclease activity"/>
    <property type="evidence" value="ECO:0007669"/>
    <property type="project" value="TreeGrafter"/>
</dbReference>
<proteinExistence type="predicted"/>